<dbReference type="InterPro" id="IPR013103">
    <property type="entry name" value="RVT_2"/>
</dbReference>
<dbReference type="AlphaFoldDB" id="A0A371G969"/>
<accession>A0A371G969</accession>
<evidence type="ECO:0000313" key="2">
    <source>
        <dbReference type="EMBL" id="RDX87107.1"/>
    </source>
</evidence>
<proteinExistence type="predicted"/>
<evidence type="ECO:0000313" key="3">
    <source>
        <dbReference type="Proteomes" id="UP000257109"/>
    </source>
</evidence>
<dbReference type="Pfam" id="PF07727">
    <property type="entry name" value="RVT_2"/>
    <property type="match status" value="1"/>
</dbReference>
<feature type="domain" description="Reverse transcriptase Ty1/copia-type" evidence="1">
    <location>
        <begin position="26"/>
        <end position="98"/>
    </location>
</feature>
<sequence>MKEEIKSIEKNSTWEIVDRPKDKSCRLTLEQYKTRLVAKEYTQTYGIGYEETFAPVAKMNMNLHQFDVKNAFLHGDLEEEVYVDIPQGFYSHNEKNKTQGDHTLFIKHSFDSKLTLGLLYVNNMIVIGDDEIDKLTLKEKLAT</sequence>
<reference evidence="2" key="1">
    <citation type="submission" date="2018-05" db="EMBL/GenBank/DDBJ databases">
        <title>Draft genome of Mucuna pruriens seed.</title>
        <authorList>
            <person name="Nnadi N.E."/>
            <person name="Vos R."/>
            <person name="Hasami M.H."/>
            <person name="Devisetty U.K."/>
            <person name="Aguiy J.C."/>
        </authorList>
    </citation>
    <scope>NUCLEOTIDE SEQUENCE [LARGE SCALE GENOMIC DNA]</scope>
    <source>
        <strain evidence="2">JCA_2017</strain>
    </source>
</reference>
<dbReference type="STRING" id="157652.A0A371G969"/>
<feature type="non-terminal residue" evidence="2">
    <location>
        <position position="1"/>
    </location>
</feature>
<organism evidence="2 3">
    <name type="scientific">Mucuna pruriens</name>
    <name type="common">Velvet bean</name>
    <name type="synonym">Dolichos pruriens</name>
    <dbReference type="NCBI Taxonomy" id="157652"/>
    <lineage>
        <taxon>Eukaryota</taxon>
        <taxon>Viridiplantae</taxon>
        <taxon>Streptophyta</taxon>
        <taxon>Embryophyta</taxon>
        <taxon>Tracheophyta</taxon>
        <taxon>Spermatophyta</taxon>
        <taxon>Magnoliopsida</taxon>
        <taxon>eudicotyledons</taxon>
        <taxon>Gunneridae</taxon>
        <taxon>Pentapetalae</taxon>
        <taxon>rosids</taxon>
        <taxon>fabids</taxon>
        <taxon>Fabales</taxon>
        <taxon>Fabaceae</taxon>
        <taxon>Papilionoideae</taxon>
        <taxon>50 kb inversion clade</taxon>
        <taxon>NPAAA clade</taxon>
        <taxon>indigoferoid/millettioid clade</taxon>
        <taxon>Phaseoleae</taxon>
        <taxon>Mucuna</taxon>
    </lineage>
</organism>
<name>A0A371G969_MUCPR</name>
<evidence type="ECO:0000259" key="1">
    <source>
        <dbReference type="Pfam" id="PF07727"/>
    </source>
</evidence>
<comment type="caution">
    <text evidence="2">The sequence shown here is derived from an EMBL/GenBank/DDBJ whole genome shotgun (WGS) entry which is preliminary data.</text>
</comment>
<dbReference type="Proteomes" id="UP000257109">
    <property type="component" value="Unassembled WGS sequence"/>
</dbReference>
<dbReference type="EMBL" id="QJKJ01006329">
    <property type="protein sequence ID" value="RDX87107.1"/>
    <property type="molecule type" value="Genomic_DNA"/>
</dbReference>
<protein>
    <recommendedName>
        <fullName evidence="1">Reverse transcriptase Ty1/copia-type domain-containing protein</fullName>
    </recommendedName>
</protein>
<dbReference type="OrthoDB" id="128382at2759"/>
<gene>
    <name evidence="2" type="ORF">CR513_31457</name>
</gene>
<keyword evidence="3" id="KW-1185">Reference proteome</keyword>